<sequence>MAIKVDNKLIIMTVTTVLSTIGAYKMGLMDWIFKKNGKSKMSSDGK</sequence>
<dbReference type="AlphaFoldDB" id="A0A8R1TX57"/>
<reference evidence="3" key="1">
    <citation type="submission" date="2013-10" db="EMBL/GenBank/DDBJ databases">
        <title>Genome sequencing of Onchocerca volvulus.</title>
        <authorList>
            <person name="Cotton J."/>
            <person name="Tsai J."/>
            <person name="Stanley E."/>
            <person name="Tracey A."/>
            <person name="Holroyd N."/>
            <person name="Lustigman S."/>
            <person name="Berriman M."/>
        </authorList>
    </citation>
    <scope>NUCLEOTIDE SEQUENCE</scope>
</reference>
<keyword evidence="3" id="KW-1185">Reference proteome</keyword>
<keyword evidence="1" id="KW-1133">Transmembrane helix</keyword>
<organism evidence="2 3">
    <name type="scientific">Onchocerca volvulus</name>
    <dbReference type="NCBI Taxonomy" id="6282"/>
    <lineage>
        <taxon>Eukaryota</taxon>
        <taxon>Metazoa</taxon>
        <taxon>Ecdysozoa</taxon>
        <taxon>Nematoda</taxon>
        <taxon>Chromadorea</taxon>
        <taxon>Rhabditida</taxon>
        <taxon>Spirurina</taxon>
        <taxon>Spiruromorpha</taxon>
        <taxon>Filarioidea</taxon>
        <taxon>Onchocercidae</taxon>
        <taxon>Onchocerca</taxon>
    </lineage>
</organism>
<evidence type="ECO:0000313" key="3">
    <source>
        <dbReference type="Proteomes" id="UP000024404"/>
    </source>
</evidence>
<reference evidence="2" key="2">
    <citation type="submission" date="2022-06" db="UniProtKB">
        <authorList>
            <consortium name="EnsemblMetazoa"/>
        </authorList>
    </citation>
    <scope>IDENTIFICATION</scope>
</reference>
<dbReference type="EnsemblMetazoa" id="OVOC6359.1">
    <property type="protein sequence ID" value="OVOC6359.1"/>
    <property type="gene ID" value="WBGene00243168"/>
</dbReference>
<dbReference type="EMBL" id="CMVM020000171">
    <property type="status" value="NOT_ANNOTATED_CDS"/>
    <property type="molecule type" value="Genomic_DNA"/>
</dbReference>
<dbReference type="Proteomes" id="UP000024404">
    <property type="component" value="Unassembled WGS sequence"/>
</dbReference>
<evidence type="ECO:0000256" key="1">
    <source>
        <dbReference type="SAM" id="Phobius"/>
    </source>
</evidence>
<proteinExistence type="predicted"/>
<feature type="transmembrane region" description="Helical" evidence="1">
    <location>
        <begin position="12"/>
        <end position="33"/>
    </location>
</feature>
<keyword evidence="1" id="KW-0812">Transmembrane</keyword>
<evidence type="ECO:0000313" key="2">
    <source>
        <dbReference type="EnsemblMetazoa" id="OVOC6359.1"/>
    </source>
</evidence>
<accession>A0A8R1TX57</accession>
<protein>
    <submittedName>
        <fullName evidence="2">Uncharacterized protein</fullName>
    </submittedName>
</protein>
<keyword evidence="1" id="KW-0472">Membrane</keyword>
<name>A0A8R1TX57_ONCVO</name>